<comment type="cofactor">
    <cofactor evidence="1">
        <name>FAD</name>
        <dbReference type="ChEBI" id="CHEBI:57692"/>
    </cofactor>
</comment>
<dbReference type="GeneID" id="75141159"/>
<evidence type="ECO:0000256" key="3">
    <source>
        <dbReference type="ARBA" id="ARBA00022827"/>
    </source>
</evidence>
<dbReference type="Pfam" id="PF01494">
    <property type="entry name" value="FAD_binding_3"/>
    <property type="match status" value="1"/>
</dbReference>
<dbReference type="InterPro" id="IPR050641">
    <property type="entry name" value="RIFMO-like"/>
</dbReference>
<dbReference type="InterPro" id="IPR036188">
    <property type="entry name" value="FAD/NAD-bd_sf"/>
</dbReference>
<proteinExistence type="predicted"/>
<gene>
    <name evidence="5" type="ORF">N0H69_14130</name>
</gene>
<keyword evidence="2" id="KW-0285">Flavoprotein</keyword>
<protein>
    <submittedName>
        <fullName evidence="5">FAD-dependent monooxygenase</fullName>
    </submittedName>
</protein>
<organism evidence="5 6">
    <name type="scientific">Yersinia alsatica</name>
    <dbReference type="NCBI Taxonomy" id="2890317"/>
    <lineage>
        <taxon>Bacteria</taxon>
        <taxon>Pseudomonadati</taxon>
        <taxon>Pseudomonadota</taxon>
        <taxon>Gammaproteobacteria</taxon>
        <taxon>Enterobacterales</taxon>
        <taxon>Yersiniaceae</taxon>
        <taxon>Yersinia</taxon>
    </lineage>
</organism>
<evidence type="ECO:0000256" key="1">
    <source>
        <dbReference type="ARBA" id="ARBA00001974"/>
    </source>
</evidence>
<dbReference type="InterPro" id="IPR002938">
    <property type="entry name" value="FAD-bd"/>
</dbReference>
<dbReference type="NCBIfam" id="NF006002">
    <property type="entry name" value="PRK08132.1"/>
    <property type="match status" value="1"/>
</dbReference>
<sequence>MKPLHNLPVAIVGAGPVGLALAARLSTFNIASVIFDKAPFLQKKGSKACLIQGDVLEILEKIGCATRLAQEGIHWRIAHTYIKGLELEPQHFPERAGFGQFINISQYRIEQELGAFIATTELTEIHWQHEVIAMEQHKDSVTLTLQTPDEVCDEHFRYVVACDGVRSKIRDLAGQNFSGYTHRTPFLITDIRANIALTKERHFWFDPPFHKGKQLVMHPQPDNVWRIDWQLEENDDIEKEKINGKLDQRIRKVIGNIPYEINWLSTYRFNQKVIDQFRHGNLFFAGDSAHSLPPYGSRGMNSGIQDADNLAWKLAWVINGLAPDALLDSYHQERRPAALENLRVTEETMRFIAPSERGIRIKRNLILLISRFFPQARRWINHGKMAEPFTYASSSLIHKSPETPLVGQFLPDMCVFIYHQRTRLRKLLGVHFTCLCFAEEISLAAFTQLSQQCRAPFEVKFVAVVPRASFEYQTETAITVADYDDILAAQQFMGSQPLCYLVRPDGHIAAQFYLSEMKDINELIHLCAMADSDINNLYQRTS</sequence>
<name>A0ABY5UK74_9GAMM</name>
<accession>A0ABY5UK74</accession>
<keyword evidence="5" id="KW-0560">Oxidoreductase</keyword>
<dbReference type="GO" id="GO:0004497">
    <property type="term" value="F:monooxygenase activity"/>
    <property type="evidence" value="ECO:0007669"/>
    <property type="project" value="UniProtKB-KW"/>
</dbReference>
<dbReference type="Gene3D" id="3.40.30.120">
    <property type="match status" value="1"/>
</dbReference>
<keyword evidence="3" id="KW-0274">FAD</keyword>
<dbReference type="PANTHER" id="PTHR43004">
    <property type="entry name" value="TRK SYSTEM POTASSIUM UPTAKE PROTEIN"/>
    <property type="match status" value="1"/>
</dbReference>
<dbReference type="Gene3D" id="3.50.50.60">
    <property type="entry name" value="FAD/NAD(P)-binding domain"/>
    <property type="match status" value="1"/>
</dbReference>
<evidence type="ECO:0000313" key="5">
    <source>
        <dbReference type="EMBL" id="UWM43854.1"/>
    </source>
</evidence>
<evidence type="ECO:0000259" key="4">
    <source>
        <dbReference type="Pfam" id="PF01494"/>
    </source>
</evidence>
<dbReference type="Gene3D" id="3.30.70.2450">
    <property type="match status" value="1"/>
</dbReference>
<evidence type="ECO:0000256" key="2">
    <source>
        <dbReference type="ARBA" id="ARBA00022630"/>
    </source>
</evidence>
<dbReference type="RefSeq" id="WP_151419866.1">
    <property type="nucleotide sequence ID" value="NZ_CP104006.1"/>
</dbReference>
<feature type="domain" description="FAD-binding" evidence="4">
    <location>
        <begin position="7"/>
        <end position="342"/>
    </location>
</feature>
<reference evidence="5" key="1">
    <citation type="submission" date="2022-08" db="EMBL/GenBank/DDBJ databases">
        <authorList>
            <person name="Bogun A."/>
            <person name="Kislichkina A."/>
            <person name="Solomentsev V."/>
            <person name="Skryabin Y."/>
            <person name="Sizova A."/>
            <person name="Platonov M."/>
            <person name="Dentovskaya S."/>
        </authorList>
    </citation>
    <scope>NUCLEOTIDE SEQUENCE</scope>
    <source>
        <strain evidence="5">SCPM-O-B-7604</strain>
    </source>
</reference>
<evidence type="ECO:0000313" key="6">
    <source>
        <dbReference type="Proteomes" id="UP001057860"/>
    </source>
</evidence>
<dbReference type="PRINTS" id="PR00420">
    <property type="entry name" value="RNGMNOXGNASE"/>
</dbReference>
<dbReference type="Proteomes" id="UP001057860">
    <property type="component" value="Chromosome"/>
</dbReference>
<dbReference type="PANTHER" id="PTHR43004:SF19">
    <property type="entry name" value="BINDING MONOOXYGENASE, PUTATIVE (JCVI)-RELATED"/>
    <property type="match status" value="1"/>
</dbReference>
<dbReference type="EMBL" id="CP104006">
    <property type="protein sequence ID" value="UWM43854.1"/>
    <property type="molecule type" value="Genomic_DNA"/>
</dbReference>
<keyword evidence="6" id="KW-1185">Reference proteome</keyword>
<dbReference type="SUPFAM" id="SSF51905">
    <property type="entry name" value="FAD/NAD(P)-binding domain"/>
    <property type="match status" value="1"/>
</dbReference>
<keyword evidence="5" id="KW-0503">Monooxygenase</keyword>